<dbReference type="PANTHER" id="PTHR37159:SF1">
    <property type="entry name" value="GH11867P"/>
    <property type="match status" value="1"/>
</dbReference>
<dbReference type="Proteomes" id="UP000826195">
    <property type="component" value="Unassembled WGS sequence"/>
</dbReference>
<name>A0AAV7IU37_COTGL</name>
<dbReference type="Gene3D" id="2.60.120.10">
    <property type="entry name" value="Jelly Rolls"/>
    <property type="match status" value="2"/>
</dbReference>
<dbReference type="CDD" id="cd00038">
    <property type="entry name" value="CAP_ED"/>
    <property type="match status" value="1"/>
</dbReference>
<evidence type="ECO:0000259" key="2">
    <source>
        <dbReference type="PROSITE" id="PS50042"/>
    </source>
</evidence>
<feature type="domain" description="Cyclic nucleotide-binding" evidence="2">
    <location>
        <begin position="543"/>
        <end position="651"/>
    </location>
</feature>
<dbReference type="AlphaFoldDB" id="A0AAV7IU37"/>
<comment type="caution">
    <text evidence="3">The sequence shown here is derived from an EMBL/GenBank/DDBJ whole genome shotgun (WGS) entry which is preliminary data.</text>
</comment>
<dbReference type="PROSITE" id="PS50042">
    <property type="entry name" value="CNMP_BINDING_3"/>
    <property type="match status" value="1"/>
</dbReference>
<feature type="region of interest" description="Disordered" evidence="1">
    <location>
        <begin position="1"/>
        <end position="38"/>
    </location>
</feature>
<dbReference type="Pfam" id="PF00027">
    <property type="entry name" value="cNMP_binding"/>
    <property type="match status" value="1"/>
</dbReference>
<dbReference type="EMBL" id="JAHXZJ010000747">
    <property type="protein sequence ID" value="KAH0557828.1"/>
    <property type="molecule type" value="Genomic_DNA"/>
</dbReference>
<proteinExistence type="predicted"/>
<dbReference type="PANTHER" id="PTHR37159">
    <property type="entry name" value="GH11867P"/>
    <property type="match status" value="1"/>
</dbReference>
<organism evidence="3 4">
    <name type="scientific">Cotesia glomerata</name>
    <name type="common">Lepidopteran parasitic wasp</name>
    <name type="synonym">Apanteles glomeratus</name>
    <dbReference type="NCBI Taxonomy" id="32391"/>
    <lineage>
        <taxon>Eukaryota</taxon>
        <taxon>Metazoa</taxon>
        <taxon>Ecdysozoa</taxon>
        <taxon>Arthropoda</taxon>
        <taxon>Hexapoda</taxon>
        <taxon>Insecta</taxon>
        <taxon>Pterygota</taxon>
        <taxon>Neoptera</taxon>
        <taxon>Endopterygota</taxon>
        <taxon>Hymenoptera</taxon>
        <taxon>Apocrita</taxon>
        <taxon>Ichneumonoidea</taxon>
        <taxon>Braconidae</taxon>
        <taxon>Microgastrinae</taxon>
        <taxon>Cotesia</taxon>
    </lineage>
</organism>
<sequence length="953" mass="110987">MKHPESNDRELLADTKQSNDLSNETETTQLSGDKISGKNYINSDEQDRVIKEFFKQLNVNLPADWEEIRDEERRKLICKWTSEGFPNIPKSLLSITTGWMVHGDCGRPADQVPDWLDREKFKRGQKFARDNMFGIYFSQLLTLFGLFSFEDGLKPMIVTGKSSEPYTAFKRYLSTGARVRNWFTSDPWTKGTPAYNDIQTVRRMHTIVRNKLSSISNEEIDKAGKIENPWSPTRNILLQDFRAECPVAKSGQCPFSAGTVRAVRPKGLHQGEMAVTQGGFVCLAVVYPEAFGLHGATDQDLDDFCHVWRGIGYLLGIEDEFNYCGGTLEEIKRLSADYLNQWVKPNLRDITPEWEHMMRCITVGMQYYFPGSSYEVSLLYLTKLLNLDMPLLRSSLSYRDRFKFNITKFIMYYTTRSPRVKEFLNSRLNKSIDRALKFTEEKHSELRKKSSKTLSATVKESFSYVQLKKKKSVGVKLKGKYLFRAAVRLVIEYKDWLQKEDNEILKEEKSLSIQDRSVLLTSPNIRSKQDKVHIVQLIKKFNAFKKYPDKERQLIARVVYYKRFNAQRVIVKQNHPAEFMYFIVQGEVELSKIEKDYITGDMKEIHTGILGPGDMFGEVALLHSISRSSTIITKTAVDLFCLHKTDFDRLLKNILLQNWTILQDALVNFNYFKSWDDTTVRECCILSKIKDFEANEILLGDGKGMVNYVYFVLSGTCRLIEHMLILEEKHYGKMTYQLYDPDKLNTPQRSSKRLSRKSNGEINFLNKPEEIPEVKEFTKKLLSQKIKNPMDCDRDSTITATLQDVVNQWHEITDITTALMRKPSTLSDQTYPEAVRTIFIQICEFHRGACFGLGEEMRNRRIVSTTPVRCLLIPRYWLLEHNHANIWQRVKVFMNSKYPTRDKLFQHFITNKKWMEYKKQLLDDVLRRTKKSCNNTTIHDVPYSIRINSTYNS</sequence>
<dbReference type="InterPro" id="IPR018490">
    <property type="entry name" value="cNMP-bd_dom_sf"/>
</dbReference>
<dbReference type="InterPro" id="IPR000595">
    <property type="entry name" value="cNMP-bd_dom"/>
</dbReference>
<evidence type="ECO:0000256" key="1">
    <source>
        <dbReference type="SAM" id="MobiDB-lite"/>
    </source>
</evidence>
<evidence type="ECO:0000313" key="4">
    <source>
        <dbReference type="Proteomes" id="UP000826195"/>
    </source>
</evidence>
<protein>
    <recommendedName>
        <fullName evidence="2">Cyclic nucleotide-binding domain-containing protein</fullName>
    </recommendedName>
</protein>
<gene>
    <name evidence="3" type="ORF">KQX54_012092</name>
</gene>
<keyword evidence="4" id="KW-1185">Reference proteome</keyword>
<accession>A0AAV7IU37</accession>
<dbReference type="SUPFAM" id="SSF51206">
    <property type="entry name" value="cAMP-binding domain-like"/>
    <property type="match status" value="2"/>
</dbReference>
<reference evidence="3 4" key="1">
    <citation type="journal article" date="2021" name="J. Hered.">
        <title>A chromosome-level genome assembly of the parasitoid wasp, Cotesia glomerata (Hymenoptera: Braconidae).</title>
        <authorList>
            <person name="Pinto B.J."/>
            <person name="Weis J.J."/>
            <person name="Gamble T."/>
            <person name="Ode P.J."/>
            <person name="Paul R."/>
            <person name="Zaspel J.M."/>
        </authorList>
    </citation>
    <scope>NUCLEOTIDE SEQUENCE [LARGE SCALE GENOMIC DNA]</scope>
    <source>
        <strain evidence="3">CgM1</strain>
    </source>
</reference>
<dbReference type="InterPro" id="IPR014710">
    <property type="entry name" value="RmlC-like_jellyroll"/>
</dbReference>
<evidence type="ECO:0000313" key="3">
    <source>
        <dbReference type="EMBL" id="KAH0557828.1"/>
    </source>
</evidence>
<feature type="compositionally biased region" description="Polar residues" evidence="1">
    <location>
        <begin position="15"/>
        <end position="31"/>
    </location>
</feature>
<dbReference type="SMART" id="SM00100">
    <property type="entry name" value="cNMP"/>
    <property type="match status" value="1"/>
</dbReference>
<feature type="compositionally biased region" description="Basic and acidic residues" evidence="1">
    <location>
        <begin position="1"/>
        <end position="13"/>
    </location>
</feature>